<proteinExistence type="inferred from homology"/>
<dbReference type="PANTHER" id="PTHR30615:SF8">
    <property type="entry name" value="UPF0047 PROTEIN C4A8.02C"/>
    <property type="match status" value="1"/>
</dbReference>
<dbReference type="NCBIfam" id="TIGR00149">
    <property type="entry name" value="TIGR00149_YjbQ"/>
    <property type="match status" value="1"/>
</dbReference>
<dbReference type="RefSeq" id="WP_265134488.1">
    <property type="nucleotide sequence ID" value="NZ_FXTX01000004.1"/>
</dbReference>
<protein>
    <submittedName>
        <fullName evidence="2">Secondary thiamine-phosphate synthase enzyme</fullName>
    </submittedName>
</protein>
<organism evidence="2 3">
    <name type="scientific">Venenivibrio stagnispumantis</name>
    <dbReference type="NCBI Taxonomy" id="407998"/>
    <lineage>
        <taxon>Bacteria</taxon>
        <taxon>Pseudomonadati</taxon>
        <taxon>Aquificota</taxon>
        <taxon>Aquificia</taxon>
        <taxon>Aquificales</taxon>
        <taxon>Hydrogenothermaceae</taxon>
        <taxon>Venenivibrio</taxon>
    </lineage>
</organism>
<dbReference type="InterPro" id="IPR001602">
    <property type="entry name" value="UPF0047_YjbQ-like"/>
</dbReference>
<dbReference type="Gene3D" id="2.60.120.460">
    <property type="entry name" value="YjbQ-like"/>
    <property type="match status" value="1"/>
</dbReference>
<dbReference type="EMBL" id="FXTX01000004">
    <property type="protein sequence ID" value="SMP06610.1"/>
    <property type="molecule type" value="Genomic_DNA"/>
</dbReference>
<dbReference type="AlphaFoldDB" id="A0AA45WKA4"/>
<comment type="caution">
    <text evidence="2">The sequence shown here is derived from an EMBL/GenBank/DDBJ whole genome shotgun (WGS) entry which is preliminary data.</text>
</comment>
<gene>
    <name evidence="2" type="ORF">SAMN06264868_10459</name>
</gene>
<evidence type="ECO:0000313" key="2">
    <source>
        <dbReference type="EMBL" id="SMP06610.1"/>
    </source>
</evidence>
<accession>A0AA45WKA4</accession>
<dbReference type="Proteomes" id="UP001157947">
    <property type="component" value="Unassembled WGS sequence"/>
</dbReference>
<dbReference type="PANTHER" id="PTHR30615">
    <property type="entry name" value="UNCHARACTERIZED PROTEIN YJBQ-RELATED"/>
    <property type="match status" value="1"/>
</dbReference>
<evidence type="ECO:0000256" key="1">
    <source>
        <dbReference type="ARBA" id="ARBA00005534"/>
    </source>
</evidence>
<dbReference type="Pfam" id="PF01894">
    <property type="entry name" value="YjbQ"/>
    <property type="match status" value="1"/>
</dbReference>
<dbReference type="SUPFAM" id="SSF111038">
    <property type="entry name" value="YjbQ-like"/>
    <property type="match status" value="1"/>
</dbReference>
<dbReference type="PIRSF" id="PIRSF004681">
    <property type="entry name" value="UCP004681"/>
    <property type="match status" value="1"/>
</dbReference>
<sequence>MFAEIKVITAQRTEFVEITEPVKDIVEKSKVKDGVCFIYVPHTTAGVFINENADEDVATDIKNTLEKLIPWINGYKHIEGNAAAHIKSVLTGNNVAIPIKDGKLTLGRWQGIFFAEFDGGRTRKVYIKILEGV</sequence>
<reference evidence="2" key="1">
    <citation type="submission" date="2017-05" db="EMBL/GenBank/DDBJ databases">
        <authorList>
            <person name="Varghese N."/>
            <person name="Submissions S."/>
        </authorList>
    </citation>
    <scope>NUCLEOTIDE SEQUENCE</scope>
    <source>
        <strain evidence="2">DSM 18763</strain>
    </source>
</reference>
<comment type="similarity">
    <text evidence="1">Belongs to the UPF0047 family.</text>
</comment>
<evidence type="ECO:0000313" key="3">
    <source>
        <dbReference type="Proteomes" id="UP001157947"/>
    </source>
</evidence>
<name>A0AA45WKA4_9AQUI</name>
<keyword evidence="3" id="KW-1185">Reference proteome</keyword>
<dbReference type="InterPro" id="IPR035917">
    <property type="entry name" value="YjbQ-like_sf"/>
</dbReference>